<dbReference type="Proteomes" id="UP000198393">
    <property type="component" value="Unassembled WGS sequence"/>
</dbReference>
<reference evidence="1 2" key="1">
    <citation type="submission" date="2017-06" db="EMBL/GenBank/DDBJ databases">
        <authorList>
            <person name="Kim H.J."/>
            <person name="Triplett B.A."/>
        </authorList>
    </citation>
    <scope>NUCLEOTIDE SEQUENCE [LARGE SCALE GENOMIC DNA]</scope>
    <source>
        <strain evidence="1 2">DSM 19307</strain>
    </source>
</reference>
<dbReference type="PROSITE" id="PS51257">
    <property type="entry name" value="PROKAR_LIPOPROTEIN"/>
    <property type="match status" value="1"/>
</dbReference>
<evidence type="ECO:0000313" key="2">
    <source>
        <dbReference type="Proteomes" id="UP000198393"/>
    </source>
</evidence>
<dbReference type="OrthoDB" id="981332at2"/>
<name>A0A239H611_EKHLU</name>
<accession>A0A239H611</accession>
<gene>
    <name evidence="1" type="ORF">SAMN05421640_1161</name>
</gene>
<proteinExistence type="predicted"/>
<dbReference type="EMBL" id="FZPD01000002">
    <property type="protein sequence ID" value="SNS76876.1"/>
    <property type="molecule type" value="Genomic_DNA"/>
</dbReference>
<organism evidence="1 2">
    <name type="scientific">Ekhidna lutea</name>
    <dbReference type="NCBI Taxonomy" id="447679"/>
    <lineage>
        <taxon>Bacteria</taxon>
        <taxon>Pseudomonadati</taxon>
        <taxon>Bacteroidota</taxon>
        <taxon>Cytophagia</taxon>
        <taxon>Cytophagales</taxon>
        <taxon>Reichenbachiellaceae</taxon>
        <taxon>Ekhidna</taxon>
    </lineage>
</organism>
<evidence type="ECO:0000313" key="1">
    <source>
        <dbReference type="EMBL" id="SNS76876.1"/>
    </source>
</evidence>
<keyword evidence="2" id="KW-1185">Reference proteome</keyword>
<dbReference type="RefSeq" id="WP_089355918.1">
    <property type="nucleotide sequence ID" value="NZ_FZPD01000002.1"/>
</dbReference>
<sequence>MKKVTIIIFLVLTMSSCYKTISIDGFDKEKWVNNLTACSSYRNDISTLLLDNEGVILKSTQNEVESLLGKASEHELYERNQKFFHYRLSPPDSCGQEETLKYLSIRFNAMGRANQVQVMLREANK</sequence>
<dbReference type="AlphaFoldDB" id="A0A239H611"/>
<evidence type="ECO:0008006" key="3">
    <source>
        <dbReference type="Google" id="ProtNLM"/>
    </source>
</evidence>
<protein>
    <recommendedName>
        <fullName evidence="3">Lipoprotein</fullName>
    </recommendedName>
</protein>